<keyword evidence="2" id="KW-0238">DNA-binding</keyword>
<dbReference type="GO" id="GO:0008289">
    <property type="term" value="F:lipid binding"/>
    <property type="evidence" value="ECO:0007669"/>
    <property type="project" value="InterPro"/>
</dbReference>
<dbReference type="SUPFAM" id="SSF55961">
    <property type="entry name" value="Bet v1-like"/>
    <property type="match status" value="1"/>
</dbReference>
<evidence type="ECO:0000256" key="1">
    <source>
        <dbReference type="ARBA" id="ARBA00023015"/>
    </source>
</evidence>
<keyword evidence="8" id="KW-1185">Reference proteome</keyword>
<evidence type="ECO:0000259" key="6">
    <source>
        <dbReference type="PROSITE" id="PS50848"/>
    </source>
</evidence>
<comment type="caution">
    <text evidence="7">The sequence shown here is derived from an EMBL/GenBank/DDBJ whole genome shotgun (WGS) entry which is preliminary data.</text>
</comment>
<feature type="domain" description="START" evidence="6">
    <location>
        <begin position="38"/>
        <end position="302"/>
    </location>
</feature>
<evidence type="ECO:0000313" key="8">
    <source>
        <dbReference type="Proteomes" id="UP001497480"/>
    </source>
</evidence>
<gene>
    <name evidence="7" type="ORF">LLUT_LOCUS3925</name>
</gene>
<accession>A0AAV1W0T5</accession>
<dbReference type="InterPro" id="IPR057993">
    <property type="entry name" value="HD-Zip_IV_C"/>
</dbReference>
<organism evidence="7 8">
    <name type="scientific">Lupinus luteus</name>
    <name type="common">European yellow lupine</name>
    <dbReference type="NCBI Taxonomy" id="3873"/>
    <lineage>
        <taxon>Eukaryota</taxon>
        <taxon>Viridiplantae</taxon>
        <taxon>Streptophyta</taxon>
        <taxon>Embryophyta</taxon>
        <taxon>Tracheophyta</taxon>
        <taxon>Spermatophyta</taxon>
        <taxon>Magnoliopsida</taxon>
        <taxon>eudicotyledons</taxon>
        <taxon>Gunneridae</taxon>
        <taxon>Pentapetalae</taxon>
        <taxon>rosids</taxon>
        <taxon>fabids</taxon>
        <taxon>Fabales</taxon>
        <taxon>Fabaceae</taxon>
        <taxon>Papilionoideae</taxon>
        <taxon>50 kb inversion clade</taxon>
        <taxon>genistoids sensu lato</taxon>
        <taxon>core genistoids</taxon>
        <taxon>Genisteae</taxon>
        <taxon>Lupinus</taxon>
    </lineage>
</organism>
<dbReference type="EMBL" id="CAXHTB010000003">
    <property type="protein sequence ID" value="CAL0302865.1"/>
    <property type="molecule type" value="Genomic_DNA"/>
</dbReference>
<reference evidence="7 8" key="1">
    <citation type="submission" date="2024-03" db="EMBL/GenBank/DDBJ databases">
        <authorList>
            <person name="Martinez-Hernandez J."/>
        </authorList>
    </citation>
    <scope>NUCLEOTIDE SEQUENCE [LARGE SCALE GENOMIC DNA]</scope>
</reference>
<dbReference type="GO" id="GO:0003677">
    <property type="term" value="F:DNA binding"/>
    <property type="evidence" value="ECO:0007669"/>
    <property type="project" value="UniProtKB-KW"/>
</dbReference>
<keyword evidence="1" id="KW-0805">Transcription regulation</keyword>
<keyword evidence="5" id="KW-0539">Nucleus</keyword>
<evidence type="ECO:0000256" key="4">
    <source>
        <dbReference type="ARBA" id="ARBA00023163"/>
    </source>
</evidence>
<evidence type="ECO:0000313" key="7">
    <source>
        <dbReference type="EMBL" id="CAL0302865.1"/>
    </source>
</evidence>
<dbReference type="PANTHER" id="PTHR45654">
    <property type="entry name" value="HOMEOBOX-LEUCINE ZIPPER PROTEIN MERISTEM L1"/>
    <property type="match status" value="1"/>
</dbReference>
<evidence type="ECO:0000256" key="3">
    <source>
        <dbReference type="ARBA" id="ARBA00023155"/>
    </source>
</evidence>
<keyword evidence="4" id="KW-0804">Transcription</keyword>
<dbReference type="Pfam" id="PF01852">
    <property type="entry name" value="START"/>
    <property type="match status" value="1"/>
</dbReference>
<dbReference type="InterPro" id="IPR002913">
    <property type="entry name" value="START_lipid-bd_dom"/>
</dbReference>
<keyword evidence="3" id="KW-0371">Homeobox</keyword>
<dbReference type="AlphaFoldDB" id="A0AAV1W0T5"/>
<sequence>MAMNDEGMGHVDAIYDWSKGNDNTQRASDILFGISIHSDPTKAQIIDLSYSAMIELSMIVNIGEPLWQPQNHHRHQILNKNEYLRQFGQMDDTLRDIMKLVEVGQPQSLSNLDSYLCQHSMSKVNKNEDLQVEGSRDMEYIKMSASDIVELLMDMNQWSREFFNIVSSTTMVETLLDGAQGSNDGKLHVMSAELHLPTPFAPSRECYFARYCKQLSQHIWGVVDISLEKFFPSPSTNFRKRPSGCIIEAMPNGFSKVIWVEHVEANHDQVNKQFQPLVTSGFAFGATRWLSSIVQHSEWLETLKGPTLVADDGGGRISLLNVADRMMRTFVSDINTSTRNSWIQIPSSPGSADVKFIVKNNSDEIGKPIGTSVLFTTSLWVNASPNQLFNFLRHGSSRKKTSEDKTEIFYIQKSYTDSMASYVIYAPLDESSLKALGKGSNPDIVMILPSGFVICPSGFPRNDGVDKNNGGGSILTIAFHIVESSSIRSIISPESVETLYKVITDTVSAISDAVVYNNMYKAWLM</sequence>
<dbReference type="Pfam" id="PF25797">
    <property type="entry name" value="PDF2_C"/>
    <property type="match status" value="2"/>
</dbReference>
<dbReference type="PANTHER" id="PTHR45654:SF48">
    <property type="entry name" value="START DOMAIN-CONTAINING PROTEIN"/>
    <property type="match status" value="1"/>
</dbReference>
<name>A0AAV1W0T5_LUPLU</name>
<dbReference type="InterPro" id="IPR042160">
    <property type="entry name" value="HD-Zip_IV"/>
</dbReference>
<dbReference type="CDD" id="cd08875">
    <property type="entry name" value="START_ArGLABRA2_like"/>
    <property type="match status" value="1"/>
</dbReference>
<proteinExistence type="predicted"/>
<protein>
    <recommendedName>
        <fullName evidence="6">START domain-containing protein</fullName>
    </recommendedName>
</protein>
<dbReference type="Proteomes" id="UP001497480">
    <property type="component" value="Unassembled WGS sequence"/>
</dbReference>
<dbReference type="SMART" id="SM00234">
    <property type="entry name" value="START"/>
    <property type="match status" value="1"/>
</dbReference>
<evidence type="ECO:0000256" key="2">
    <source>
        <dbReference type="ARBA" id="ARBA00023125"/>
    </source>
</evidence>
<evidence type="ECO:0000256" key="5">
    <source>
        <dbReference type="ARBA" id="ARBA00023242"/>
    </source>
</evidence>
<dbReference type="PROSITE" id="PS50848">
    <property type="entry name" value="START"/>
    <property type="match status" value="1"/>
</dbReference>